<keyword evidence="2" id="KW-1185">Reference proteome</keyword>
<sequence length="121" mass="13647">MCASADLLQPEISQESLATVSIYNLLTVACYVTIWILMIIRKESSLTNRRLIKSLTAIIMINLAGYINDYNKAFRKTFKHLFCGKELATQTVSSTMQNRSNARNEIRMNVAKVNVTPVVNC</sequence>
<keyword evidence="1" id="KW-0472">Membrane</keyword>
<proteinExistence type="predicted"/>
<dbReference type="Proteomes" id="UP000095281">
    <property type="component" value="Unplaced"/>
</dbReference>
<feature type="transmembrane region" description="Helical" evidence="1">
    <location>
        <begin position="51"/>
        <end position="67"/>
    </location>
</feature>
<keyword evidence="1" id="KW-0812">Transmembrane</keyword>
<evidence type="ECO:0000313" key="3">
    <source>
        <dbReference type="WBParaSite" id="MhA1_Contig191.frz3.gene1"/>
    </source>
</evidence>
<evidence type="ECO:0000256" key="1">
    <source>
        <dbReference type="SAM" id="Phobius"/>
    </source>
</evidence>
<feature type="transmembrane region" description="Helical" evidence="1">
    <location>
        <begin position="20"/>
        <end position="39"/>
    </location>
</feature>
<reference evidence="3" key="1">
    <citation type="submission" date="2016-11" db="UniProtKB">
        <authorList>
            <consortium name="WormBaseParasite"/>
        </authorList>
    </citation>
    <scope>IDENTIFICATION</scope>
</reference>
<accession>A0A1I8BBJ0</accession>
<evidence type="ECO:0000313" key="2">
    <source>
        <dbReference type="Proteomes" id="UP000095281"/>
    </source>
</evidence>
<dbReference type="AlphaFoldDB" id="A0A1I8BBJ0"/>
<protein>
    <submittedName>
        <fullName evidence="3">DUF4234 domain-containing protein</fullName>
    </submittedName>
</protein>
<dbReference type="WBParaSite" id="MhA1_Contig191.frz3.gene1">
    <property type="protein sequence ID" value="MhA1_Contig191.frz3.gene1"/>
    <property type="gene ID" value="MhA1_Contig191.frz3.gene1"/>
</dbReference>
<keyword evidence="1" id="KW-1133">Transmembrane helix</keyword>
<name>A0A1I8BBJ0_MELHA</name>
<organism evidence="2 3">
    <name type="scientific">Meloidogyne hapla</name>
    <name type="common">Root-knot nematode worm</name>
    <dbReference type="NCBI Taxonomy" id="6305"/>
    <lineage>
        <taxon>Eukaryota</taxon>
        <taxon>Metazoa</taxon>
        <taxon>Ecdysozoa</taxon>
        <taxon>Nematoda</taxon>
        <taxon>Chromadorea</taxon>
        <taxon>Rhabditida</taxon>
        <taxon>Tylenchina</taxon>
        <taxon>Tylenchomorpha</taxon>
        <taxon>Tylenchoidea</taxon>
        <taxon>Meloidogynidae</taxon>
        <taxon>Meloidogyninae</taxon>
        <taxon>Meloidogyne</taxon>
    </lineage>
</organism>